<protein>
    <submittedName>
        <fullName evidence="2">Uncharacterized protein</fullName>
    </submittedName>
</protein>
<dbReference type="EMBL" id="JYDO01000057">
    <property type="protein sequence ID" value="KRZ73911.1"/>
    <property type="molecule type" value="Genomic_DNA"/>
</dbReference>
<dbReference type="Proteomes" id="UP000054843">
    <property type="component" value="Unassembled WGS sequence"/>
</dbReference>
<keyword evidence="3" id="KW-1185">Reference proteome</keyword>
<proteinExistence type="predicted"/>
<name>A0A0V1MQ25_9BILA</name>
<reference evidence="2 3" key="1">
    <citation type="submission" date="2015-01" db="EMBL/GenBank/DDBJ databases">
        <title>Evolution of Trichinella species and genotypes.</title>
        <authorList>
            <person name="Korhonen P.K."/>
            <person name="Edoardo P."/>
            <person name="Giuseppe L.R."/>
            <person name="Gasser R.B."/>
        </authorList>
    </citation>
    <scope>NUCLEOTIDE SEQUENCE [LARGE SCALE GENOMIC DNA]</scope>
    <source>
        <strain evidence="2">ISS1980</strain>
    </source>
</reference>
<accession>A0A0V1MQ25</accession>
<feature type="compositionally biased region" description="Basic and acidic residues" evidence="1">
    <location>
        <begin position="19"/>
        <end position="34"/>
    </location>
</feature>
<comment type="caution">
    <text evidence="2">The sequence shown here is derived from an EMBL/GenBank/DDBJ whole genome shotgun (WGS) entry which is preliminary data.</text>
</comment>
<feature type="region of interest" description="Disordered" evidence="1">
    <location>
        <begin position="19"/>
        <end position="50"/>
    </location>
</feature>
<organism evidence="2 3">
    <name type="scientific">Trichinella papuae</name>
    <dbReference type="NCBI Taxonomy" id="268474"/>
    <lineage>
        <taxon>Eukaryota</taxon>
        <taxon>Metazoa</taxon>
        <taxon>Ecdysozoa</taxon>
        <taxon>Nematoda</taxon>
        <taxon>Enoplea</taxon>
        <taxon>Dorylaimia</taxon>
        <taxon>Trichinellida</taxon>
        <taxon>Trichinellidae</taxon>
        <taxon>Trichinella</taxon>
    </lineage>
</organism>
<sequence>MTEAIARLIQRRITFAKRKDVDNQAKSGREEKLPSTDQQLQMNRYLREQH</sequence>
<evidence type="ECO:0000256" key="1">
    <source>
        <dbReference type="SAM" id="MobiDB-lite"/>
    </source>
</evidence>
<evidence type="ECO:0000313" key="3">
    <source>
        <dbReference type="Proteomes" id="UP000054843"/>
    </source>
</evidence>
<evidence type="ECO:0000313" key="2">
    <source>
        <dbReference type="EMBL" id="KRZ73911.1"/>
    </source>
</evidence>
<gene>
    <name evidence="2" type="ORF">T10_689</name>
</gene>
<dbReference type="AlphaFoldDB" id="A0A0V1MQ25"/>